<dbReference type="InterPro" id="IPR001220">
    <property type="entry name" value="Legume_lectin_dom"/>
</dbReference>
<evidence type="ECO:0000256" key="8">
    <source>
        <dbReference type="ARBA" id="ARBA00022734"/>
    </source>
</evidence>
<dbReference type="PROSITE" id="PS00107">
    <property type="entry name" value="PROTEIN_KINASE_ATP"/>
    <property type="match status" value="1"/>
</dbReference>
<evidence type="ECO:0000256" key="13">
    <source>
        <dbReference type="ARBA" id="ARBA00023136"/>
    </source>
</evidence>
<feature type="transmembrane region" description="Helical" evidence="17">
    <location>
        <begin position="231"/>
        <end position="254"/>
    </location>
</feature>
<protein>
    <recommendedName>
        <fullName evidence="19">Protein kinase domain-containing protein</fullName>
    </recommendedName>
</protein>
<evidence type="ECO:0000256" key="5">
    <source>
        <dbReference type="ARBA" id="ARBA00022679"/>
    </source>
</evidence>
<evidence type="ECO:0000256" key="15">
    <source>
        <dbReference type="ARBA" id="ARBA00023180"/>
    </source>
</evidence>
<dbReference type="Pfam" id="PF00069">
    <property type="entry name" value="Pkinase"/>
    <property type="match status" value="1"/>
</dbReference>
<dbReference type="InterPro" id="IPR000719">
    <property type="entry name" value="Prot_kinase_dom"/>
</dbReference>
<dbReference type="PROSITE" id="PS00108">
    <property type="entry name" value="PROTEIN_KINASE_ST"/>
    <property type="match status" value="1"/>
</dbReference>
<dbReference type="AlphaFoldDB" id="A0A8T0CLS5"/>
<organism evidence="20 21">
    <name type="scientific">Corymbia citriodora subsp. variegata</name>
    <dbReference type="NCBI Taxonomy" id="360336"/>
    <lineage>
        <taxon>Eukaryota</taxon>
        <taxon>Viridiplantae</taxon>
        <taxon>Streptophyta</taxon>
        <taxon>Embryophyta</taxon>
        <taxon>Tracheophyta</taxon>
        <taxon>Spermatophyta</taxon>
        <taxon>Magnoliopsida</taxon>
        <taxon>eudicotyledons</taxon>
        <taxon>Gunneridae</taxon>
        <taxon>Pentapetalae</taxon>
        <taxon>rosids</taxon>
        <taxon>malvids</taxon>
        <taxon>Myrtales</taxon>
        <taxon>Myrtaceae</taxon>
        <taxon>Myrtoideae</taxon>
        <taxon>Eucalypteae</taxon>
        <taxon>Corymbia</taxon>
    </lineage>
</organism>
<evidence type="ECO:0000256" key="12">
    <source>
        <dbReference type="ARBA" id="ARBA00022989"/>
    </source>
</evidence>
<comment type="similarity">
    <text evidence="2">In the N-terminal section; belongs to the leguminous lectin family.</text>
</comment>
<evidence type="ECO:0000256" key="7">
    <source>
        <dbReference type="ARBA" id="ARBA00022729"/>
    </source>
</evidence>
<dbReference type="EMBL" id="MU091942">
    <property type="protein sequence ID" value="KAF7846755.1"/>
    <property type="molecule type" value="Genomic_DNA"/>
</dbReference>
<keyword evidence="15" id="KW-0325">Glycoprotein</keyword>
<keyword evidence="21" id="KW-1185">Reference proteome</keyword>
<comment type="subcellular location">
    <subcellularLocation>
        <location evidence="1">Cell membrane</location>
        <topology evidence="1">Single-pass type I membrane protein</topology>
    </subcellularLocation>
</comment>
<keyword evidence="6 17" id="KW-0812">Transmembrane</keyword>
<dbReference type="OrthoDB" id="4062651at2759"/>
<dbReference type="GO" id="GO:0002229">
    <property type="term" value="P:defense response to oomycetes"/>
    <property type="evidence" value="ECO:0007669"/>
    <property type="project" value="UniProtKB-ARBA"/>
</dbReference>
<dbReference type="InterPro" id="IPR011009">
    <property type="entry name" value="Kinase-like_dom_sf"/>
</dbReference>
<dbReference type="GO" id="GO:0005524">
    <property type="term" value="F:ATP binding"/>
    <property type="evidence" value="ECO:0007669"/>
    <property type="project" value="UniProtKB-UniRule"/>
</dbReference>
<dbReference type="GO" id="GO:0005886">
    <property type="term" value="C:plasma membrane"/>
    <property type="evidence" value="ECO:0007669"/>
    <property type="project" value="UniProtKB-SubCell"/>
</dbReference>
<dbReference type="Gramene" id="rna-gnl|WGS:JABURB|Cocit.L3800.1">
    <property type="protein sequence ID" value="cds-KAF7846755.1"/>
    <property type="gene ID" value="gene-BT93_L3800"/>
</dbReference>
<keyword evidence="5" id="KW-0808">Transferase</keyword>
<dbReference type="InterPro" id="IPR050528">
    <property type="entry name" value="L-type_Lectin-RKs"/>
</dbReference>
<keyword evidence="4" id="KW-1003">Cell membrane</keyword>
<dbReference type="Proteomes" id="UP000806378">
    <property type="component" value="Unassembled WGS sequence"/>
</dbReference>
<evidence type="ECO:0000256" key="3">
    <source>
        <dbReference type="ARBA" id="ARBA00010217"/>
    </source>
</evidence>
<keyword evidence="7 18" id="KW-0732">Signal</keyword>
<reference evidence="20" key="1">
    <citation type="submission" date="2020-05" db="EMBL/GenBank/DDBJ databases">
        <title>WGS assembly of Corymbia citriodora subspecies variegata.</title>
        <authorList>
            <person name="Barry K."/>
            <person name="Hundley H."/>
            <person name="Shu S."/>
            <person name="Jenkins J."/>
            <person name="Grimwood J."/>
            <person name="Baten A."/>
        </authorList>
    </citation>
    <scope>NUCLEOTIDE SEQUENCE</scope>
    <source>
        <strain evidence="20">CV2-018</strain>
    </source>
</reference>
<dbReference type="PROSITE" id="PS50011">
    <property type="entry name" value="PROTEIN_KINASE_DOM"/>
    <property type="match status" value="1"/>
</dbReference>
<keyword evidence="11 16" id="KW-0067">ATP-binding</keyword>
<dbReference type="InterPro" id="IPR013320">
    <property type="entry name" value="ConA-like_dom_sf"/>
</dbReference>
<comment type="caution">
    <text evidence="20">The sequence shown here is derived from an EMBL/GenBank/DDBJ whole genome shotgun (WGS) entry which is preliminary data.</text>
</comment>
<dbReference type="FunFam" id="1.10.510.10:FF:000240">
    <property type="entry name" value="Lectin-domain containing receptor kinase A4.3"/>
    <property type="match status" value="1"/>
</dbReference>
<evidence type="ECO:0000256" key="2">
    <source>
        <dbReference type="ARBA" id="ARBA00008536"/>
    </source>
</evidence>
<feature type="domain" description="Protein kinase" evidence="19">
    <location>
        <begin position="298"/>
        <end position="570"/>
    </location>
</feature>
<name>A0A8T0CLS5_CORYI</name>
<dbReference type="CDD" id="cd06899">
    <property type="entry name" value="lectin_legume_LecRK_Arcelin_ConA"/>
    <property type="match status" value="1"/>
</dbReference>
<dbReference type="Gene3D" id="3.30.200.20">
    <property type="entry name" value="Phosphorylase Kinase, domain 1"/>
    <property type="match status" value="1"/>
</dbReference>
<keyword evidence="14" id="KW-0675">Receptor</keyword>
<evidence type="ECO:0000256" key="18">
    <source>
        <dbReference type="SAM" id="SignalP"/>
    </source>
</evidence>
<evidence type="ECO:0000256" key="17">
    <source>
        <dbReference type="SAM" id="Phobius"/>
    </source>
</evidence>
<dbReference type="CDD" id="cd14066">
    <property type="entry name" value="STKc_IRAK"/>
    <property type="match status" value="1"/>
</dbReference>
<dbReference type="GO" id="GO:0030246">
    <property type="term" value="F:carbohydrate binding"/>
    <property type="evidence" value="ECO:0007669"/>
    <property type="project" value="UniProtKB-KW"/>
</dbReference>
<evidence type="ECO:0000313" key="21">
    <source>
        <dbReference type="Proteomes" id="UP000806378"/>
    </source>
</evidence>
<evidence type="ECO:0000256" key="4">
    <source>
        <dbReference type="ARBA" id="ARBA00022475"/>
    </source>
</evidence>
<keyword evidence="13 17" id="KW-0472">Membrane</keyword>
<sequence>MEFRYILLLAVSIFIPVIHFAGSATLENISFSFPPFNSSVISSKGSAGATDEIIRLTLNDPMGKFSNINGWATYSQRLHLWDNTTGNMADFSTRFNFTIQSQNASSDHGDGMTFFLAPTESQIPHTYYGGCLAIVSMPPPSNPSNLVVAMEFDTVSNSWDPTCIHVGIDVNSVVSAKNVCADWMEHYIEQGLQLHAEVTYNSSTQNLSVILDVSIPDPAVSPSPSSKPLPLWAFLVAGTFVLLILVAGFALYRYRSKKYRIDRSAEEYDVPAIEEEFEQVSGPKKYSYRELVDATNDFADSRMLGEGGFGRVYEGYLSNANSQVAIKKIRAKSKQGVKEYTTEVKIISQLRHKNLVQLVGWCHEKKELLLVYELMPNGSLDSHLFDNQASLTWEKRYKIAQDVASALLYLHEGWMQCIIHRDIKPSNIMLDLDSTAKLGDFGLARLVDRAKGSQRTIPAGTVGYMAPECLYTGRASKESDMYSFGAVLLEIACGRRLVELREKGRETQLMMQWVWELYGAGKLLHAVDPKLGEHFDKKQMECLMIVGLWCTQANHMCRPSIREVVNVLNFDAPLPSSLPSQSLVLIPPSHGAPLSLISSYEATTNDELSNSLIELSPFPTSSSSS</sequence>
<dbReference type="SMART" id="SM00220">
    <property type="entry name" value="S_TKc"/>
    <property type="match status" value="1"/>
</dbReference>
<keyword evidence="8" id="KW-0430">Lectin</keyword>
<evidence type="ECO:0000256" key="11">
    <source>
        <dbReference type="ARBA" id="ARBA00022840"/>
    </source>
</evidence>
<keyword evidence="9 16" id="KW-0547">Nucleotide-binding</keyword>
<dbReference type="SUPFAM" id="SSF56112">
    <property type="entry name" value="Protein kinase-like (PK-like)"/>
    <property type="match status" value="1"/>
</dbReference>
<evidence type="ECO:0000259" key="19">
    <source>
        <dbReference type="PROSITE" id="PS50011"/>
    </source>
</evidence>
<keyword evidence="12 17" id="KW-1133">Transmembrane helix</keyword>
<evidence type="ECO:0000256" key="10">
    <source>
        <dbReference type="ARBA" id="ARBA00022777"/>
    </source>
</evidence>
<comment type="similarity">
    <text evidence="3">In the C-terminal section; belongs to the protein kinase superfamily. Ser/Thr protein kinase family.</text>
</comment>
<dbReference type="Gene3D" id="1.10.510.10">
    <property type="entry name" value="Transferase(Phosphotransferase) domain 1"/>
    <property type="match status" value="1"/>
</dbReference>
<feature type="chain" id="PRO_5035885511" description="Protein kinase domain-containing protein" evidence="18">
    <location>
        <begin position="24"/>
        <end position="625"/>
    </location>
</feature>
<evidence type="ECO:0000256" key="14">
    <source>
        <dbReference type="ARBA" id="ARBA00023170"/>
    </source>
</evidence>
<evidence type="ECO:0000256" key="1">
    <source>
        <dbReference type="ARBA" id="ARBA00004251"/>
    </source>
</evidence>
<dbReference type="SUPFAM" id="SSF49899">
    <property type="entry name" value="Concanavalin A-like lectins/glucanases"/>
    <property type="match status" value="1"/>
</dbReference>
<keyword evidence="10" id="KW-0418">Kinase</keyword>
<dbReference type="Gene3D" id="2.60.120.200">
    <property type="match status" value="1"/>
</dbReference>
<dbReference type="InterPro" id="IPR008271">
    <property type="entry name" value="Ser/Thr_kinase_AS"/>
</dbReference>
<evidence type="ECO:0000313" key="20">
    <source>
        <dbReference type="EMBL" id="KAF7846755.1"/>
    </source>
</evidence>
<evidence type="ECO:0000256" key="6">
    <source>
        <dbReference type="ARBA" id="ARBA00022692"/>
    </source>
</evidence>
<dbReference type="FunFam" id="3.30.200.20:FF:000168">
    <property type="entry name" value="L-type lectin-domain containing receptor kinase IX.1"/>
    <property type="match status" value="1"/>
</dbReference>
<dbReference type="Pfam" id="PF00139">
    <property type="entry name" value="Lectin_legB"/>
    <property type="match status" value="1"/>
</dbReference>
<dbReference type="PANTHER" id="PTHR27007">
    <property type="match status" value="1"/>
</dbReference>
<accession>A0A8T0CLS5</accession>
<proteinExistence type="inferred from homology"/>
<dbReference type="InterPro" id="IPR017441">
    <property type="entry name" value="Protein_kinase_ATP_BS"/>
</dbReference>
<gene>
    <name evidence="20" type="ORF">BT93_L3800</name>
</gene>
<dbReference type="GO" id="GO:0004672">
    <property type="term" value="F:protein kinase activity"/>
    <property type="evidence" value="ECO:0007669"/>
    <property type="project" value="InterPro"/>
</dbReference>
<evidence type="ECO:0000256" key="9">
    <source>
        <dbReference type="ARBA" id="ARBA00022741"/>
    </source>
</evidence>
<evidence type="ECO:0000256" key="16">
    <source>
        <dbReference type="PROSITE-ProRule" id="PRU10141"/>
    </source>
</evidence>
<feature type="binding site" evidence="16">
    <location>
        <position position="328"/>
    </location>
    <ligand>
        <name>ATP</name>
        <dbReference type="ChEBI" id="CHEBI:30616"/>
    </ligand>
</feature>
<feature type="signal peptide" evidence="18">
    <location>
        <begin position="1"/>
        <end position="23"/>
    </location>
</feature>